<comment type="caution">
    <text evidence="1">The sequence shown here is derived from an EMBL/GenBank/DDBJ whole genome shotgun (WGS) entry which is preliminary data.</text>
</comment>
<keyword evidence="2" id="KW-1185">Reference proteome</keyword>
<evidence type="ECO:0000313" key="1">
    <source>
        <dbReference type="EMBL" id="KAI9914008.1"/>
    </source>
</evidence>
<evidence type="ECO:0000313" key="2">
    <source>
        <dbReference type="Proteomes" id="UP001163321"/>
    </source>
</evidence>
<proteinExistence type="predicted"/>
<organism evidence="1 2">
    <name type="scientific">Peronosclerospora sorghi</name>
    <dbReference type="NCBI Taxonomy" id="230839"/>
    <lineage>
        <taxon>Eukaryota</taxon>
        <taxon>Sar</taxon>
        <taxon>Stramenopiles</taxon>
        <taxon>Oomycota</taxon>
        <taxon>Peronosporomycetes</taxon>
        <taxon>Peronosporales</taxon>
        <taxon>Peronosporaceae</taxon>
        <taxon>Peronosclerospora</taxon>
    </lineage>
</organism>
<gene>
    <name evidence="1" type="ORF">PsorP6_004881</name>
</gene>
<protein>
    <submittedName>
        <fullName evidence="1">Uncharacterized protein</fullName>
    </submittedName>
</protein>
<dbReference type="Proteomes" id="UP001163321">
    <property type="component" value="Chromosome 4"/>
</dbReference>
<reference evidence="1 2" key="1">
    <citation type="journal article" date="2022" name="bioRxiv">
        <title>The genome of the oomycete Peronosclerospora sorghi, a cosmopolitan pathogen of maize and sorghum, is inflated with dispersed pseudogenes.</title>
        <authorList>
            <person name="Fletcher K."/>
            <person name="Martin F."/>
            <person name="Isakeit T."/>
            <person name="Cavanaugh K."/>
            <person name="Magill C."/>
            <person name="Michelmore R."/>
        </authorList>
    </citation>
    <scope>NUCLEOTIDE SEQUENCE [LARGE SCALE GENOMIC DNA]</scope>
    <source>
        <strain evidence="1">P6</strain>
    </source>
</reference>
<accession>A0ACC0W7B8</accession>
<name>A0ACC0W7B8_9STRA</name>
<dbReference type="EMBL" id="CM047583">
    <property type="protein sequence ID" value="KAI9914008.1"/>
    <property type="molecule type" value="Genomic_DNA"/>
</dbReference>
<sequence length="223" mass="25490">MQHKTRLVQFPTVLLSSIVSVVDVVGDGNCGYRALAVSLGRPEDDWKLVRTELYHEIAGRREFYERQSQEHIADLQNCVDHLLNEERPVGIDHWMRMPQLGDAIDNTYQRLVHFYPVSGTSMTFLPSWVPPNDLSPLCFAFVNGNHFVSLTLQLEAPAAPVAAYWRRFTPTASLKWEEKIQCKLSKWENRQKSTSTHPPVTIESRKMLGNTLLARTREADGSR</sequence>